<dbReference type="GO" id="GO:0016787">
    <property type="term" value="F:hydrolase activity"/>
    <property type="evidence" value="ECO:0007669"/>
    <property type="project" value="UniProtKB-KW"/>
</dbReference>
<feature type="region of interest" description="Disordered" evidence="1">
    <location>
        <begin position="267"/>
        <end position="297"/>
    </location>
</feature>
<dbReference type="eggNOG" id="COG0637">
    <property type="taxonomic scope" value="Bacteria"/>
</dbReference>
<gene>
    <name evidence="2" type="ORF">C882_3303</name>
</gene>
<dbReference type="PRINTS" id="PR00413">
    <property type="entry name" value="HADHALOGNASE"/>
</dbReference>
<dbReference type="InterPro" id="IPR023198">
    <property type="entry name" value="PGP-like_dom2"/>
</dbReference>
<dbReference type="Gene3D" id="1.10.150.240">
    <property type="entry name" value="Putative phosphatase, domain 2"/>
    <property type="match status" value="1"/>
</dbReference>
<dbReference type="PANTHER" id="PTHR42896">
    <property type="entry name" value="XYLULOSE-1,5-BISPHOSPHATE (XUBP) PHOSPHATASE"/>
    <property type="match status" value="1"/>
</dbReference>
<dbReference type="InterPro" id="IPR036412">
    <property type="entry name" value="HAD-like_sf"/>
</dbReference>
<dbReference type="SUPFAM" id="SSF56784">
    <property type="entry name" value="HAD-like"/>
    <property type="match status" value="1"/>
</dbReference>
<evidence type="ECO:0000313" key="3">
    <source>
        <dbReference type="Proteomes" id="UP000009881"/>
    </source>
</evidence>
<dbReference type="SFLD" id="SFLDS00003">
    <property type="entry name" value="Haloacid_Dehalogenase"/>
    <property type="match status" value="1"/>
</dbReference>
<dbReference type="EMBL" id="ANHY01000004">
    <property type="protein sequence ID" value="EKV32239.1"/>
    <property type="molecule type" value="Genomic_DNA"/>
</dbReference>
<dbReference type="InterPro" id="IPR006439">
    <property type="entry name" value="HAD-SF_hydro_IA"/>
</dbReference>
<name>K9H586_9PROT</name>
<keyword evidence="2" id="KW-0378">Hydrolase</keyword>
<organism evidence="2 3">
    <name type="scientific">Caenispirillum salinarum AK4</name>
    <dbReference type="NCBI Taxonomy" id="1238182"/>
    <lineage>
        <taxon>Bacteria</taxon>
        <taxon>Pseudomonadati</taxon>
        <taxon>Pseudomonadota</taxon>
        <taxon>Alphaproteobacteria</taxon>
        <taxon>Rhodospirillales</taxon>
        <taxon>Novispirillaceae</taxon>
        <taxon>Caenispirillum</taxon>
    </lineage>
</organism>
<evidence type="ECO:0000256" key="1">
    <source>
        <dbReference type="SAM" id="MobiDB-lite"/>
    </source>
</evidence>
<dbReference type="Pfam" id="PF00702">
    <property type="entry name" value="Hydrolase"/>
    <property type="match status" value="1"/>
</dbReference>
<sequence length="297" mass="32024">MSNRKTFHTRTLKAIIFDLDGTIAETEDAHRAAFNRAFAAAGLGWHWDPATWSGLLEIAGGRNRLHAWLADNRPELLQGPEATHLLDTLHGAKDRLYREILEAGEIPLRPGIRALIEEARAEGLKIAIATTSRRAIAQRVIECCLGEGALAWFDAFLGHEDATYRKPHPDIYRRASARLRLRPRDCLALEDSAIGVASAVAAGVPVVATVNAYSGDRPFEGALAVLSDLGAEAAPFRRMAGPAEPAQTPARAGLALLSAWHEAAVAPGREGSADRRRRAADGAGRLSDNLLATSFRP</sequence>
<dbReference type="InterPro" id="IPR023214">
    <property type="entry name" value="HAD_sf"/>
</dbReference>
<reference evidence="2 3" key="1">
    <citation type="journal article" date="2013" name="Genome Announc.">
        <title>Draft Genome Sequence of an Alphaproteobacterium, Caenispirillum salinarum AK4(T), Isolated from a Solar Saltern.</title>
        <authorList>
            <person name="Khatri I."/>
            <person name="Singh A."/>
            <person name="Korpole S."/>
            <person name="Pinnaka A.K."/>
            <person name="Subramanian S."/>
        </authorList>
    </citation>
    <scope>NUCLEOTIDE SEQUENCE [LARGE SCALE GENOMIC DNA]</scope>
    <source>
        <strain evidence="2 3">AK4</strain>
    </source>
</reference>
<proteinExistence type="predicted"/>
<dbReference type="PANTHER" id="PTHR42896:SF2">
    <property type="entry name" value="CBBY-LIKE PROTEIN"/>
    <property type="match status" value="1"/>
</dbReference>
<accession>K9H586</accession>
<dbReference type="AlphaFoldDB" id="K9H586"/>
<dbReference type="RefSeq" id="WP_009539500.1">
    <property type="nucleotide sequence ID" value="NZ_ANHY01000004.1"/>
</dbReference>
<dbReference type="InterPro" id="IPR044999">
    <property type="entry name" value="CbbY-like"/>
</dbReference>
<dbReference type="STRING" id="1238182.C882_3303"/>
<keyword evidence="3" id="KW-1185">Reference proteome</keyword>
<dbReference type="Gene3D" id="3.40.50.1000">
    <property type="entry name" value="HAD superfamily/HAD-like"/>
    <property type="match status" value="1"/>
</dbReference>
<comment type="caution">
    <text evidence="2">The sequence shown here is derived from an EMBL/GenBank/DDBJ whole genome shotgun (WGS) entry which is preliminary data.</text>
</comment>
<dbReference type="Proteomes" id="UP000009881">
    <property type="component" value="Unassembled WGS sequence"/>
</dbReference>
<dbReference type="SFLD" id="SFLDG01129">
    <property type="entry name" value="C1.5:_HAD__Beta-PGM__Phosphata"/>
    <property type="match status" value="1"/>
</dbReference>
<dbReference type="NCBIfam" id="TIGR01509">
    <property type="entry name" value="HAD-SF-IA-v3"/>
    <property type="match status" value="1"/>
</dbReference>
<protein>
    <submittedName>
        <fullName evidence="2">HAD-superfamily hydrolase, subfamily IA, variant 3</fullName>
    </submittedName>
</protein>
<dbReference type="OrthoDB" id="414934at2"/>
<evidence type="ECO:0000313" key="2">
    <source>
        <dbReference type="EMBL" id="EKV32239.1"/>
    </source>
</evidence>